<dbReference type="PANTHER" id="PTHR43312:SF1">
    <property type="entry name" value="NADP-DEPENDENT OXIDOREDUCTASE DOMAIN-CONTAINING PROTEIN"/>
    <property type="match status" value="1"/>
</dbReference>
<proteinExistence type="predicted"/>
<evidence type="ECO:0000313" key="2">
    <source>
        <dbReference type="EMBL" id="MDR6224324.1"/>
    </source>
</evidence>
<evidence type="ECO:0000259" key="1">
    <source>
        <dbReference type="Pfam" id="PF00248"/>
    </source>
</evidence>
<dbReference type="EMBL" id="JAVDQG010000001">
    <property type="protein sequence ID" value="MDR6224324.1"/>
    <property type="molecule type" value="Genomic_DNA"/>
</dbReference>
<dbReference type="Proteomes" id="UP001185012">
    <property type="component" value="Unassembled WGS sequence"/>
</dbReference>
<keyword evidence="3" id="KW-1185">Reference proteome</keyword>
<dbReference type="Gene3D" id="3.20.20.100">
    <property type="entry name" value="NADP-dependent oxidoreductase domain"/>
    <property type="match status" value="1"/>
</dbReference>
<reference evidence="2 3" key="1">
    <citation type="submission" date="2023-07" db="EMBL/GenBank/DDBJ databases">
        <title>Genomic Encyclopedia of Type Strains, Phase IV (KMG-IV): sequencing the most valuable type-strain genomes for metagenomic binning, comparative biology and taxonomic classification.</title>
        <authorList>
            <person name="Goeker M."/>
        </authorList>
    </citation>
    <scope>NUCLEOTIDE SEQUENCE [LARGE SCALE GENOMIC DNA]</scope>
    <source>
        <strain evidence="2 3">DSM 45903</strain>
    </source>
</reference>
<dbReference type="RefSeq" id="WP_309861505.1">
    <property type="nucleotide sequence ID" value="NZ_JAVDQG010000001.1"/>
</dbReference>
<dbReference type="PRINTS" id="PR00069">
    <property type="entry name" value="ALDKETRDTASE"/>
</dbReference>
<gene>
    <name evidence="2" type="ORF">JOE21_000312</name>
</gene>
<protein>
    <submittedName>
        <fullName evidence="2">Aryl-alcohol dehydrogenase-like predicted oxidoreductase</fullName>
    </submittedName>
</protein>
<feature type="domain" description="NADP-dependent oxidoreductase" evidence="1">
    <location>
        <begin position="6"/>
        <end position="284"/>
    </location>
</feature>
<dbReference type="InterPro" id="IPR020471">
    <property type="entry name" value="AKR"/>
</dbReference>
<dbReference type="InterPro" id="IPR053135">
    <property type="entry name" value="AKR2_Oxidoreductase"/>
</dbReference>
<dbReference type="PANTHER" id="PTHR43312">
    <property type="entry name" value="D-THREO-ALDOSE 1-DEHYDROGENASE"/>
    <property type="match status" value="1"/>
</dbReference>
<comment type="caution">
    <text evidence="2">The sequence shown here is derived from an EMBL/GenBank/DDBJ whole genome shotgun (WGS) entry which is preliminary data.</text>
</comment>
<organism evidence="2 3">
    <name type="scientific">Desmospora profundinema</name>
    <dbReference type="NCBI Taxonomy" id="1571184"/>
    <lineage>
        <taxon>Bacteria</taxon>
        <taxon>Bacillati</taxon>
        <taxon>Bacillota</taxon>
        <taxon>Bacilli</taxon>
        <taxon>Bacillales</taxon>
        <taxon>Thermoactinomycetaceae</taxon>
        <taxon>Desmospora</taxon>
    </lineage>
</organism>
<sequence>MAAKWALGTAQLGQPYGIANKAGKPPRKRAREILQTAVAAGVAYLDTAPVYGNSENIIGDYIRKQSSSSTIPSIVTKLPAVRLHPLDQTSIDDFVRQSVQSSIHRLHVPHIDVYLLHDPADLTSHGGNVISALSTIKEEGLVKRIGVSVYTPGEAETALRLGCLDAIQIPLNILDHRFLRTHLLKRLTLSGMVVFARSIYLQGLILMEPENVPRPLERAREPLRKLRLLARELDMTPAQLSLCFVRDLPGLDSMILGCETLEQLRQNLRVIRSPSLPEAVRRRIEHLFGDLPDAVINPVQWR</sequence>
<dbReference type="CDD" id="cd19097">
    <property type="entry name" value="AKR_unchar"/>
    <property type="match status" value="1"/>
</dbReference>
<evidence type="ECO:0000313" key="3">
    <source>
        <dbReference type="Proteomes" id="UP001185012"/>
    </source>
</evidence>
<accession>A0ABU1IK05</accession>
<name>A0ABU1IK05_9BACL</name>
<dbReference type="InterPro" id="IPR023210">
    <property type="entry name" value="NADP_OxRdtase_dom"/>
</dbReference>
<dbReference type="InterPro" id="IPR036812">
    <property type="entry name" value="NAD(P)_OxRdtase_dom_sf"/>
</dbReference>
<dbReference type="SUPFAM" id="SSF51430">
    <property type="entry name" value="NAD(P)-linked oxidoreductase"/>
    <property type="match status" value="1"/>
</dbReference>
<dbReference type="Pfam" id="PF00248">
    <property type="entry name" value="Aldo_ket_red"/>
    <property type="match status" value="1"/>
</dbReference>